<keyword evidence="2" id="KW-0805">Transcription regulation</keyword>
<evidence type="ECO:0000256" key="2">
    <source>
        <dbReference type="ARBA" id="ARBA00023015"/>
    </source>
</evidence>
<feature type="region of interest" description="Disordered" evidence="5">
    <location>
        <begin position="1"/>
        <end position="84"/>
    </location>
</feature>
<dbReference type="PANTHER" id="PTHR12565">
    <property type="entry name" value="STEROL REGULATORY ELEMENT-BINDING PROTEIN"/>
    <property type="match status" value="1"/>
</dbReference>
<evidence type="ECO:0000256" key="4">
    <source>
        <dbReference type="ARBA" id="ARBA00023242"/>
    </source>
</evidence>
<comment type="subcellular location">
    <subcellularLocation>
        <location evidence="1">Nucleus</location>
    </subcellularLocation>
</comment>
<evidence type="ECO:0000259" key="6">
    <source>
        <dbReference type="PROSITE" id="PS50888"/>
    </source>
</evidence>
<reference evidence="7" key="1">
    <citation type="submission" date="2020-06" db="EMBL/GenBank/DDBJ databases">
        <authorList>
            <person name="Li T."/>
            <person name="Hu X."/>
            <person name="Zhang T."/>
            <person name="Song X."/>
            <person name="Zhang H."/>
            <person name="Dai N."/>
            <person name="Sheng W."/>
            <person name="Hou X."/>
            <person name="Wei L."/>
        </authorList>
    </citation>
    <scope>NUCLEOTIDE SEQUENCE</scope>
    <source>
        <strain evidence="7">G02</strain>
        <tissue evidence="7">Leaf</tissue>
    </source>
</reference>
<evidence type="ECO:0000256" key="1">
    <source>
        <dbReference type="ARBA" id="ARBA00004123"/>
    </source>
</evidence>
<feature type="domain" description="BHLH" evidence="6">
    <location>
        <begin position="75"/>
        <end position="168"/>
    </location>
</feature>
<dbReference type="InterPro" id="IPR024097">
    <property type="entry name" value="bHLH_ZIP_TF"/>
</dbReference>
<dbReference type="InterPro" id="IPR036638">
    <property type="entry name" value="HLH_DNA-bd_sf"/>
</dbReference>
<organism evidence="7">
    <name type="scientific">Sesamum radiatum</name>
    <name type="common">Black benniseed</name>
    <dbReference type="NCBI Taxonomy" id="300843"/>
    <lineage>
        <taxon>Eukaryota</taxon>
        <taxon>Viridiplantae</taxon>
        <taxon>Streptophyta</taxon>
        <taxon>Embryophyta</taxon>
        <taxon>Tracheophyta</taxon>
        <taxon>Spermatophyta</taxon>
        <taxon>Magnoliopsida</taxon>
        <taxon>eudicotyledons</taxon>
        <taxon>Gunneridae</taxon>
        <taxon>Pentapetalae</taxon>
        <taxon>asterids</taxon>
        <taxon>lamiids</taxon>
        <taxon>Lamiales</taxon>
        <taxon>Pedaliaceae</taxon>
        <taxon>Sesamum</taxon>
    </lineage>
</organism>
<dbReference type="Pfam" id="PF00010">
    <property type="entry name" value="HLH"/>
    <property type="match status" value="1"/>
</dbReference>
<dbReference type="Gene3D" id="4.10.280.10">
    <property type="entry name" value="Helix-loop-helix DNA-binding domain"/>
    <property type="match status" value="1"/>
</dbReference>
<comment type="caution">
    <text evidence="7">The sequence shown here is derived from an EMBL/GenBank/DDBJ whole genome shotgun (WGS) entry which is preliminary data.</text>
</comment>
<gene>
    <name evidence="7" type="ORF">Sradi_2136500</name>
</gene>
<dbReference type="GO" id="GO:0046983">
    <property type="term" value="F:protein dimerization activity"/>
    <property type="evidence" value="ECO:0007669"/>
    <property type="project" value="InterPro"/>
</dbReference>
<feature type="compositionally biased region" description="Polar residues" evidence="5">
    <location>
        <begin position="17"/>
        <end position="29"/>
    </location>
</feature>
<dbReference type="InterPro" id="IPR011598">
    <property type="entry name" value="bHLH_dom"/>
</dbReference>
<evidence type="ECO:0000313" key="7">
    <source>
        <dbReference type="EMBL" id="KAL0404957.1"/>
    </source>
</evidence>
<evidence type="ECO:0000256" key="3">
    <source>
        <dbReference type="ARBA" id="ARBA00023163"/>
    </source>
</evidence>
<reference evidence="7" key="2">
    <citation type="journal article" date="2024" name="Plant">
        <title>Genomic evolution and insights into agronomic trait innovations of Sesamum species.</title>
        <authorList>
            <person name="Miao H."/>
            <person name="Wang L."/>
            <person name="Qu L."/>
            <person name="Liu H."/>
            <person name="Sun Y."/>
            <person name="Le M."/>
            <person name="Wang Q."/>
            <person name="Wei S."/>
            <person name="Zheng Y."/>
            <person name="Lin W."/>
            <person name="Duan Y."/>
            <person name="Cao H."/>
            <person name="Xiong S."/>
            <person name="Wang X."/>
            <person name="Wei L."/>
            <person name="Li C."/>
            <person name="Ma Q."/>
            <person name="Ju M."/>
            <person name="Zhao R."/>
            <person name="Li G."/>
            <person name="Mu C."/>
            <person name="Tian Q."/>
            <person name="Mei H."/>
            <person name="Zhang T."/>
            <person name="Gao T."/>
            <person name="Zhang H."/>
        </authorList>
    </citation>
    <scope>NUCLEOTIDE SEQUENCE</scope>
    <source>
        <strain evidence="7">G02</strain>
    </source>
</reference>
<proteinExistence type="predicted"/>
<dbReference type="GO" id="GO:0003700">
    <property type="term" value="F:DNA-binding transcription factor activity"/>
    <property type="evidence" value="ECO:0007669"/>
    <property type="project" value="TreeGrafter"/>
</dbReference>
<accession>A0AAW2TJN7</accession>
<dbReference type="AlphaFoldDB" id="A0AAW2TJN7"/>
<dbReference type="SUPFAM" id="SSF47459">
    <property type="entry name" value="HLH, helix-loop-helix DNA-binding domain"/>
    <property type="match status" value="1"/>
</dbReference>
<feature type="compositionally biased region" description="Basic and acidic residues" evidence="5">
    <location>
        <begin position="1"/>
        <end position="10"/>
    </location>
</feature>
<keyword evidence="3" id="KW-0804">Transcription</keyword>
<dbReference type="PANTHER" id="PTHR12565:SF112">
    <property type="entry name" value="TRANSCRIPTION FACTOR BHLH48-RELATED"/>
    <property type="match status" value="1"/>
</dbReference>
<sequence>MKVEIVKQEPTDPQPHPNSSSPAVSDQSPKSGKRKEREKKVKESNKKSKKVVANEASEDGGEKLPYVHVRARRGQATDSHSLAERARREKINARMKLLQELVPGCNKSGSSIDNGYMGMFTPPIWPEGHINGNRQLEYQQLWQGDELRQPGWSRKKTPLISSLLRPHF</sequence>
<evidence type="ECO:0000256" key="5">
    <source>
        <dbReference type="SAM" id="MobiDB-lite"/>
    </source>
</evidence>
<keyword evidence="4" id="KW-0539">Nucleus</keyword>
<name>A0AAW2TJN7_SESRA</name>
<dbReference type="GO" id="GO:0005634">
    <property type="term" value="C:nucleus"/>
    <property type="evidence" value="ECO:0007669"/>
    <property type="project" value="UniProtKB-SubCell"/>
</dbReference>
<dbReference type="PROSITE" id="PS50888">
    <property type="entry name" value="BHLH"/>
    <property type="match status" value="1"/>
</dbReference>
<dbReference type="EMBL" id="JACGWJ010000008">
    <property type="protein sequence ID" value="KAL0404957.1"/>
    <property type="molecule type" value="Genomic_DNA"/>
</dbReference>
<protein>
    <submittedName>
        <fullName evidence="7">Transcription factor</fullName>
    </submittedName>
</protein>